<reference evidence="2" key="1">
    <citation type="submission" date="2022-11" db="UniProtKB">
        <authorList>
            <consortium name="WormBaseParasite"/>
        </authorList>
    </citation>
    <scope>IDENTIFICATION</scope>
</reference>
<evidence type="ECO:0000313" key="2">
    <source>
        <dbReference type="WBParaSite" id="PS1159_v2.g19964.t1"/>
    </source>
</evidence>
<dbReference type="WBParaSite" id="PS1159_v2.g19964.t1">
    <property type="protein sequence ID" value="PS1159_v2.g19964.t1"/>
    <property type="gene ID" value="PS1159_v2.g19964"/>
</dbReference>
<sequence>MKRSHARDEPEEGEIIEKQPRRSSRSSNDLPPSNEKNSRKSTVESAKTLLPLENSMKQRNSDAESLVDLPSLNDSILNTKSDDYTATIVELRHTISSKDTTIFNLQKCLEEAYAVQENLKDDKREAISEKENFKNRNNELREAAKAAKDKITKLEAQLEEVHEKLGKCQNDIDQESHEISMENETLNNKVSGLKEAIKEKNQTIAQLQKDLNVSQVLNEGKLNEEKQSLEAKLEHANLAVSDILKEYKEMKAQFDREKLADDEKIKKLETKIESLKDKIEDLSDQNYVILSEKQMIEKDLETSRKEKADEVSALIRQNEEKDVKYEELKQKLKEFSEQVYSMNEEEASRTTQLVAELIDAKEEQTKIQQKYNEFKAEKEAAAQALRAEQAILADRDWKEKVGELQKFVNNLHSLCNK</sequence>
<evidence type="ECO:0000313" key="1">
    <source>
        <dbReference type="Proteomes" id="UP000887580"/>
    </source>
</evidence>
<proteinExistence type="predicted"/>
<protein>
    <submittedName>
        <fullName evidence="2">Uncharacterized protein</fullName>
    </submittedName>
</protein>
<organism evidence="1 2">
    <name type="scientific">Panagrolaimus sp. PS1159</name>
    <dbReference type="NCBI Taxonomy" id="55785"/>
    <lineage>
        <taxon>Eukaryota</taxon>
        <taxon>Metazoa</taxon>
        <taxon>Ecdysozoa</taxon>
        <taxon>Nematoda</taxon>
        <taxon>Chromadorea</taxon>
        <taxon>Rhabditida</taxon>
        <taxon>Tylenchina</taxon>
        <taxon>Panagrolaimomorpha</taxon>
        <taxon>Panagrolaimoidea</taxon>
        <taxon>Panagrolaimidae</taxon>
        <taxon>Panagrolaimus</taxon>
    </lineage>
</organism>
<accession>A0AC35FQS0</accession>
<name>A0AC35FQS0_9BILA</name>
<dbReference type="Proteomes" id="UP000887580">
    <property type="component" value="Unplaced"/>
</dbReference>